<dbReference type="GO" id="GO:0005524">
    <property type="term" value="F:ATP binding"/>
    <property type="evidence" value="ECO:0007669"/>
    <property type="project" value="InterPro"/>
</dbReference>
<evidence type="ECO:0000313" key="6">
    <source>
        <dbReference type="EMBL" id="TEB15502.1"/>
    </source>
</evidence>
<dbReference type="EMBL" id="QPFP01000354">
    <property type="protein sequence ID" value="TEB15502.1"/>
    <property type="molecule type" value="Genomic_DNA"/>
</dbReference>
<dbReference type="Gene3D" id="1.10.510.10">
    <property type="entry name" value="Transferase(Phosphotransferase) domain 1"/>
    <property type="match status" value="1"/>
</dbReference>
<feature type="region of interest" description="Disordered" evidence="2">
    <location>
        <begin position="609"/>
        <end position="628"/>
    </location>
</feature>
<keyword evidence="1" id="KW-0344">Guanine-nucleotide releasing factor</keyword>
<dbReference type="GO" id="GO:0005737">
    <property type="term" value="C:cytoplasm"/>
    <property type="evidence" value="ECO:0007669"/>
    <property type="project" value="TreeGrafter"/>
</dbReference>
<evidence type="ECO:0000313" key="7">
    <source>
        <dbReference type="Proteomes" id="UP000298030"/>
    </source>
</evidence>
<feature type="region of interest" description="Disordered" evidence="2">
    <location>
        <begin position="548"/>
        <end position="601"/>
    </location>
</feature>
<dbReference type="CDD" id="cd21037">
    <property type="entry name" value="MLKL_NTD"/>
    <property type="match status" value="1"/>
</dbReference>
<dbReference type="GO" id="GO:0007264">
    <property type="term" value="P:small GTPase-mediated signal transduction"/>
    <property type="evidence" value="ECO:0007669"/>
    <property type="project" value="InterPro"/>
</dbReference>
<dbReference type="PANTHER" id="PTHR23257:SF958">
    <property type="entry name" value="SERINE_THREONINE-PROTEIN KINASE WNK4"/>
    <property type="match status" value="1"/>
</dbReference>
<gene>
    <name evidence="6" type="ORF">FA13DRAFT_1804997</name>
</gene>
<name>A0A4Y7S2V2_COPMI</name>
<comment type="caution">
    <text evidence="6">The sequence shown here is derived from an EMBL/GenBank/DDBJ whole genome shotgun (WGS) entry which is preliminary data.</text>
</comment>
<dbReference type="AlphaFoldDB" id="A0A4Y7S2V2"/>
<dbReference type="InterPro" id="IPR011009">
    <property type="entry name" value="Kinase-like_dom_sf"/>
</dbReference>
<evidence type="ECO:0000259" key="4">
    <source>
        <dbReference type="PROSITE" id="PS50011"/>
    </source>
</evidence>
<dbReference type="InterPro" id="IPR000719">
    <property type="entry name" value="Prot_kinase_dom"/>
</dbReference>
<evidence type="ECO:0000256" key="2">
    <source>
        <dbReference type="SAM" id="MobiDB-lite"/>
    </source>
</evidence>
<dbReference type="Gene3D" id="1.10.840.10">
    <property type="entry name" value="Ras guanine-nucleotide exchange factors catalytic domain"/>
    <property type="match status" value="1"/>
</dbReference>
<reference evidence="6 7" key="1">
    <citation type="journal article" date="2019" name="Nat. Ecol. Evol.">
        <title>Megaphylogeny resolves global patterns of mushroom evolution.</title>
        <authorList>
            <person name="Varga T."/>
            <person name="Krizsan K."/>
            <person name="Foldi C."/>
            <person name="Dima B."/>
            <person name="Sanchez-Garcia M."/>
            <person name="Sanchez-Ramirez S."/>
            <person name="Szollosi G.J."/>
            <person name="Szarkandi J.G."/>
            <person name="Papp V."/>
            <person name="Albert L."/>
            <person name="Andreopoulos W."/>
            <person name="Angelini C."/>
            <person name="Antonin V."/>
            <person name="Barry K.W."/>
            <person name="Bougher N.L."/>
            <person name="Buchanan P."/>
            <person name="Buyck B."/>
            <person name="Bense V."/>
            <person name="Catcheside P."/>
            <person name="Chovatia M."/>
            <person name="Cooper J."/>
            <person name="Damon W."/>
            <person name="Desjardin D."/>
            <person name="Finy P."/>
            <person name="Geml J."/>
            <person name="Haridas S."/>
            <person name="Hughes K."/>
            <person name="Justo A."/>
            <person name="Karasinski D."/>
            <person name="Kautmanova I."/>
            <person name="Kiss B."/>
            <person name="Kocsube S."/>
            <person name="Kotiranta H."/>
            <person name="LaButti K.M."/>
            <person name="Lechner B.E."/>
            <person name="Liimatainen K."/>
            <person name="Lipzen A."/>
            <person name="Lukacs Z."/>
            <person name="Mihaltcheva S."/>
            <person name="Morgado L.N."/>
            <person name="Niskanen T."/>
            <person name="Noordeloos M.E."/>
            <person name="Ohm R.A."/>
            <person name="Ortiz-Santana B."/>
            <person name="Ovrebo C."/>
            <person name="Racz N."/>
            <person name="Riley R."/>
            <person name="Savchenko A."/>
            <person name="Shiryaev A."/>
            <person name="Soop K."/>
            <person name="Spirin V."/>
            <person name="Szebenyi C."/>
            <person name="Tomsovsky M."/>
            <person name="Tulloss R.E."/>
            <person name="Uehling J."/>
            <person name="Grigoriev I.V."/>
            <person name="Vagvolgyi C."/>
            <person name="Papp T."/>
            <person name="Martin F.M."/>
            <person name="Miettinen O."/>
            <person name="Hibbett D.S."/>
            <person name="Nagy L.G."/>
        </authorList>
    </citation>
    <scope>NUCLEOTIDE SEQUENCE [LARGE SCALE GENOMIC DNA]</scope>
    <source>
        <strain evidence="6 7">FP101781</strain>
    </source>
</reference>
<dbReference type="Pfam" id="PF00617">
    <property type="entry name" value="RasGEF"/>
    <property type="match status" value="1"/>
</dbReference>
<feature type="domain" description="Ras-GEF" evidence="3">
    <location>
        <begin position="874"/>
        <end position="1105"/>
    </location>
</feature>
<organism evidence="6 7">
    <name type="scientific">Coprinellus micaceus</name>
    <name type="common">Glistening ink-cap mushroom</name>
    <name type="synonym">Coprinus micaceus</name>
    <dbReference type="NCBI Taxonomy" id="71717"/>
    <lineage>
        <taxon>Eukaryota</taxon>
        <taxon>Fungi</taxon>
        <taxon>Dikarya</taxon>
        <taxon>Basidiomycota</taxon>
        <taxon>Agaricomycotina</taxon>
        <taxon>Agaricomycetes</taxon>
        <taxon>Agaricomycetidae</taxon>
        <taxon>Agaricales</taxon>
        <taxon>Agaricineae</taxon>
        <taxon>Psathyrellaceae</taxon>
        <taxon>Coprinellus</taxon>
    </lineage>
</organism>
<dbReference type="SMART" id="SM00147">
    <property type="entry name" value="RasGEF"/>
    <property type="match status" value="1"/>
</dbReference>
<dbReference type="InterPro" id="IPR023578">
    <property type="entry name" value="Ras_GEF_dom_sf"/>
</dbReference>
<dbReference type="SUPFAM" id="SSF56112">
    <property type="entry name" value="Protein kinase-like (PK-like)"/>
    <property type="match status" value="1"/>
</dbReference>
<dbReference type="InterPro" id="IPR001895">
    <property type="entry name" value="RASGEF_cat_dom"/>
</dbReference>
<proteinExistence type="predicted"/>
<accession>A0A4Y7S2V2</accession>
<feature type="compositionally biased region" description="Low complexity" evidence="2">
    <location>
        <begin position="508"/>
        <end position="533"/>
    </location>
</feature>
<dbReference type="OrthoDB" id="4062651at2759"/>
<dbReference type="InterPro" id="IPR001245">
    <property type="entry name" value="Ser-Thr/Tyr_kinase_cat_dom"/>
</dbReference>
<dbReference type="SUPFAM" id="SSF48366">
    <property type="entry name" value="Ras GEF"/>
    <property type="match status" value="1"/>
</dbReference>
<feature type="domain" description="N-terminal Ras-GEF" evidence="5">
    <location>
        <begin position="723"/>
        <end position="851"/>
    </location>
</feature>
<sequence>MSLKDLLSFAPVPALDTVVTLLTSTYSNIQKIGVYRKQCEDMFGRCCALLVKLREGGEGLEGSKALRLADELEPVLERISVKTRQWSEWGPLECFLKQAELKDDLDRLQRQLDGAILNFGAAMNLELQRTMYRSEAIHHATREEFRASLQAILDDQRELKKLLAISSPQPVEEVMMHLQTELQDPDIPQEQHDSFQKGLWDLRSKTAKLPPLTDLTGQVELNDRHPEFIGTYNDVYKGTWLGKEQVAVRLPRTLSDTAVVHKKFQQEVEIWRAFDHPNVLPLYGIVYIGKHLYSVAPWMTYGTAISFVEKYPQTNVLKLLSEVTEGLGYLHSKGIVHGDLRGANVLISEDGVARLSDFGLSKFLENCNKGMTSAASINPRWQAPEIIREKPLSRESDIWSLAMTFLELLTRHQPYSNIVHDFNVGGEVKKYKTPQRPKDQAAIDAGLNDELWELVKQCWKKPEDRPTVEDVKLSLARIRGEIAGDPRPPKGRMSSLLTITGKHPRKNSSGSSRPSTATSGSSGGSSSKSTRPAASLAGLSIQGLQLQDYTQPGNSSLPPPFYAGTSPPNSWSSHSPGSAYSPLSSYSPVQPNRRPSHASETQISPALSNFLSSPVQPNRRPSHASETQPVAGFLNSRTSLNQSSSQGHDNILTMEHSSAPRVQLFHLEHDSSSYQPRIPPRAYPDSHTYHATAQSIMTVESVNQDPLVQEAISSKEAVVFVNQSGFVIAGTLDGLVERLINNFNLQRDEEFREVILTACVDLIETDDLFGMLKWRFNEAELDTLRHPQDRMTSQHNVFKVLQYWLSSRQIPVNGQLLLQMRVFCEEAVRTKVSPTMVERAAGLLDLINERARQDSLPNSVLSPGRRVLQPNEVTPKGLALALTLLEGDKYRAILPCDYLANQCGRPGFNRVDNAASTNNQIIQWIKQSLLHWDALQQRAGVLKFYISTAQECRKLRNYHSLIAIAIALGSTPVMSLELTREFLSDKQMAQYEELVQLTDPEGNHYRYRRALKEVIDPAYADFCIPWIAVHLKELHLVLHANKRAIIVKNKPLINFQRYTLFMDKLKEVLAHSPPDLERFRQQGELAYLEDKLRNVRLGEQAEEEMDKRGRAVQEVEVKLDRSKVVRAMKLGMNVPKAAKVHVTGRR</sequence>
<dbReference type="PANTHER" id="PTHR23257">
    <property type="entry name" value="SERINE-THREONINE PROTEIN KINASE"/>
    <property type="match status" value="1"/>
</dbReference>
<feature type="domain" description="Protein kinase" evidence="4">
    <location>
        <begin position="221"/>
        <end position="478"/>
    </location>
</feature>
<protein>
    <submittedName>
        <fullName evidence="6">Uncharacterized protein</fullName>
    </submittedName>
</protein>
<evidence type="ECO:0000259" key="3">
    <source>
        <dbReference type="PROSITE" id="PS50009"/>
    </source>
</evidence>
<evidence type="ECO:0000256" key="1">
    <source>
        <dbReference type="PROSITE-ProRule" id="PRU00168"/>
    </source>
</evidence>
<feature type="region of interest" description="Disordered" evidence="2">
    <location>
        <begin position="482"/>
        <end position="533"/>
    </location>
</feature>
<dbReference type="PROSITE" id="PS00109">
    <property type="entry name" value="PROTEIN_KINASE_TYR"/>
    <property type="match status" value="1"/>
</dbReference>
<dbReference type="STRING" id="71717.A0A4Y7S2V2"/>
<dbReference type="InterPro" id="IPR008266">
    <property type="entry name" value="Tyr_kinase_AS"/>
</dbReference>
<dbReference type="GO" id="GO:0005085">
    <property type="term" value="F:guanyl-nucleotide exchange factor activity"/>
    <property type="evidence" value="ECO:0007669"/>
    <property type="project" value="UniProtKB-KW"/>
</dbReference>
<dbReference type="InterPro" id="IPR036964">
    <property type="entry name" value="RASGEF_cat_dom_sf"/>
</dbReference>
<dbReference type="PROSITE" id="PS50011">
    <property type="entry name" value="PROTEIN_KINASE_DOM"/>
    <property type="match status" value="1"/>
</dbReference>
<dbReference type="Proteomes" id="UP000298030">
    <property type="component" value="Unassembled WGS sequence"/>
</dbReference>
<feature type="compositionally biased region" description="Polar residues" evidence="2">
    <location>
        <begin position="566"/>
        <end position="590"/>
    </location>
</feature>
<dbReference type="Gene3D" id="1.20.870.10">
    <property type="entry name" value="Son of sevenless (SoS) protein Chain: S domain 1"/>
    <property type="match status" value="1"/>
</dbReference>
<dbReference type="PROSITE" id="PS50212">
    <property type="entry name" value="RASGEF_NTER"/>
    <property type="match status" value="1"/>
</dbReference>
<dbReference type="Pfam" id="PF07714">
    <property type="entry name" value="PK_Tyr_Ser-Thr"/>
    <property type="match status" value="1"/>
</dbReference>
<evidence type="ECO:0000259" key="5">
    <source>
        <dbReference type="PROSITE" id="PS50212"/>
    </source>
</evidence>
<dbReference type="GO" id="GO:0004672">
    <property type="term" value="F:protein kinase activity"/>
    <property type="evidence" value="ECO:0007669"/>
    <property type="project" value="InterPro"/>
</dbReference>
<dbReference type="PROSITE" id="PS50009">
    <property type="entry name" value="RASGEF_CAT"/>
    <property type="match status" value="1"/>
</dbReference>
<dbReference type="InterPro" id="IPR000651">
    <property type="entry name" value="Ras-like_Gua-exchang_fac_N"/>
</dbReference>
<keyword evidence="7" id="KW-1185">Reference proteome</keyword>
<dbReference type="InterPro" id="IPR059179">
    <property type="entry name" value="MLKL-like_MCAfunc"/>
</dbReference>
<dbReference type="InterPro" id="IPR050167">
    <property type="entry name" value="Ser_Thr_protein_kinase"/>
</dbReference>